<dbReference type="InterPro" id="IPR045269">
    <property type="entry name" value="Atg1-like"/>
</dbReference>
<keyword evidence="4" id="KW-0808">Transferase</keyword>
<evidence type="ECO:0000256" key="2">
    <source>
        <dbReference type="ARBA" id="ARBA00022840"/>
    </source>
</evidence>
<dbReference type="InterPro" id="IPR011009">
    <property type="entry name" value="Kinase-like_dom_sf"/>
</dbReference>
<dbReference type="PANTHER" id="PTHR24348:SF68">
    <property type="entry name" value="SERINE_THREONINE-PROTEIN KINASE ATG1C"/>
    <property type="match status" value="1"/>
</dbReference>
<keyword evidence="4" id="KW-0418">Kinase</keyword>
<evidence type="ECO:0000256" key="1">
    <source>
        <dbReference type="ARBA" id="ARBA00022741"/>
    </source>
</evidence>
<dbReference type="Pfam" id="PF00069">
    <property type="entry name" value="Pkinase"/>
    <property type="match status" value="1"/>
</dbReference>
<proteinExistence type="inferred from homology"/>
<evidence type="ECO:0000259" key="5">
    <source>
        <dbReference type="PROSITE" id="PS50011"/>
    </source>
</evidence>
<accession>A0ABR2H2Z9</accession>
<protein>
    <recommendedName>
        <fullName evidence="5">Protein kinase domain-containing protein</fullName>
    </recommendedName>
</protein>
<keyword evidence="7" id="KW-1185">Reference proteome</keyword>
<gene>
    <name evidence="6" type="ORF">M9Y10_031567</name>
</gene>
<evidence type="ECO:0000313" key="7">
    <source>
        <dbReference type="Proteomes" id="UP001470230"/>
    </source>
</evidence>
<dbReference type="InterPro" id="IPR017441">
    <property type="entry name" value="Protein_kinase_ATP_BS"/>
</dbReference>
<dbReference type="PROSITE" id="PS00108">
    <property type="entry name" value="PROTEIN_KINASE_ST"/>
    <property type="match status" value="1"/>
</dbReference>
<organism evidence="6 7">
    <name type="scientific">Tritrichomonas musculus</name>
    <dbReference type="NCBI Taxonomy" id="1915356"/>
    <lineage>
        <taxon>Eukaryota</taxon>
        <taxon>Metamonada</taxon>
        <taxon>Parabasalia</taxon>
        <taxon>Tritrichomonadida</taxon>
        <taxon>Tritrichomonadidae</taxon>
        <taxon>Tritrichomonas</taxon>
    </lineage>
</organism>
<dbReference type="PROSITE" id="PS00107">
    <property type="entry name" value="PROTEIN_KINASE_ATP"/>
    <property type="match status" value="1"/>
</dbReference>
<dbReference type="InterPro" id="IPR008271">
    <property type="entry name" value="Ser/Thr_kinase_AS"/>
</dbReference>
<dbReference type="SUPFAM" id="SSF56112">
    <property type="entry name" value="Protein kinase-like (PK-like)"/>
    <property type="match status" value="1"/>
</dbReference>
<keyword evidence="1 3" id="KW-0547">Nucleotide-binding</keyword>
<comment type="similarity">
    <text evidence="4">Belongs to the protein kinase superfamily.</text>
</comment>
<dbReference type="InterPro" id="IPR000719">
    <property type="entry name" value="Prot_kinase_dom"/>
</dbReference>
<dbReference type="EMBL" id="JAPFFF010000050">
    <property type="protein sequence ID" value="KAK8839855.1"/>
    <property type="molecule type" value="Genomic_DNA"/>
</dbReference>
<dbReference type="PANTHER" id="PTHR24348">
    <property type="entry name" value="SERINE/THREONINE-PROTEIN KINASE UNC-51-RELATED"/>
    <property type="match status" value="1"/>
</dbReference>
<keyword evidence="2 3" id="KW-0067">ATP-binding</keyword>
<reference evidence="6 7" key="1">
    <citation type="submission" date="2024-04" db="EMBL/GenBank/DDBJ databases">
        <title>Tritrichomonas musculus Genome.</title>
        <authorList>
            <person name="Alves-Ferreira E."/>
            <person name="Grigg M."/>
            <person name="Lorenzi H."/>
            <person name="Galac M."/>
        </authorList>
    </citation>
    <scope>NUCLEOTIDE SEQUENCE [LARGE SCALE GENOMIC DNA]</scope>
    <source>
        <strain evidence="6 7">EAF2021</strain>
    </source>
</reference>
<dbReference type="PROSITE" id="PS50011">
    <property type="entry name" value="PROTEIN_KINASE_DOM"/>
    <property type="match status" value="1"/>
</dbReference>
<sequence>MTHRVTLEYDLIKAIGKGTFSQVFEGKRKIDGKIVAIKVVKCQNETHTKIINKEIYIMKSVSGGNPSIPDLYDYFKEGSYYFIIMEYLEGYVTLLDWVNDLGQSYMYQSYTTQSISHEMTNDLINREKDIANIFAQIASCVSYLQNMCIFHRDLKLENIMINPETKNVKLIDFGLATQSDDMKWSTICGSFEYLAPEIIQNVKNSKKSNSFTFQSEIWSLGVILYCMTYYKLPFYSQNKFEMFKAITTSHLKLDDEDLFVSDDLKNLISEMLTKNPQERPYFDQIFNHPFLKDAFNQMSSLKLRKIGNSFSQNIDFKETYIKKHQSHFASSLPRSFLCSSLEFHNQLFHHKKKITGYCSDHISTFPKL</sequence>
<comment type="caution">
    <text evidence="6">The sequence shown here is derived from an EMBL/GenBank/DDBJ whole genome shotgun (WGS) entry which is preliminary data.</text>
</comment>
<evidence type="ECO:0000256" key="4">
    <source>
        <dbReference type="RuleBase" id="RU000304"/>
    </source>
</evidence>
<dbReference type="Gene3D" id="1.10.510.10">
    <property type="entry name" value="Transferase(Phosphotransferase) domain 1"/>
    <property type="match status" value="1"/>
</dbReference>
<feature type="domain" description="Protein kinase" evidence="5">
    <location>
        <begin position="9"/>
        <end position="291"/>
    </location>
</feature>
<dbReference type="Proteomes" id="UP001470230">
    <property type="component" value="Unassembled WGS sequence"/>
</dbReference>
<evidence type="ECO:0000313" key="6">
    <source>
        <dbReference type="EMBL" id="KAK8839855.1"/>
    </source>
</evidence>
<name>A0ABR2H2Z9_9EUKA</name>
<dbReference type="SMART" id="SM00220">
    <property type="entry name" value="S_TKc"/>
    <property type="match status" value="1"/>
</dbReference>
<evidence type="ECO:0000256" key="3">
    <source>
        <dbReference type="PROSITE-ProRule" id="PRU10141"/>
    </source>
</evidence>
<keyword evidence="4" id="KW-0723">Serine/threonine-protein kinase</keyword>
<feature type="binding site" evidence="3">
    <location>
        <position position="38"/>
    </location>
    <ligand>
        <name>ATP</name>
        <dbReference type="ChEBI" id="CHEBI:30616"/>
    </ligand>
</feature>